<comment type="similarity">
    <text evidence="2 9">Belongs to the glycosyl hydrolase 28 family.</text>
</comment>
<dbReference type="FunFam" id="2.160.20.10:FF:000004">
    <property type="entry name" value="Pectin lyase-like superfamily protein"/>
    <property type="match status" value="1"/>
</dbReference>
<reference evidence="11" key="1">
    <citation type="submission" date="2021-01" db="UniProtKB">
        <authorList>
            <consortium name="EnsemblPlants"/>
        </authorList>
    </citation>
    <scope>IDENTIFICATION</scope>
</reference>
<feature type="signal peptide" evidence="10">
    <location>
        <begin position="1"/>
        <end position="31"/>
    </location>
</feature>
<dbReference type="SMART" id="SM00710">
    <property type="entry name" value="PbH1"/>
    <property type="match status" value="6"/>
</dbReference>
<dbReference type="SUPFAM" id="SSF51126">
    <property type="entry name" value="Pectin lyase-like"/>
    <property type="match status" value="1"/>
</dbReference>
<evidence type="ECO:0000313" key="12">
    <source>
        <dbReference type="Proteomes" id="UP000594263"/>
    </source>
</evidence>
<dbReference type="Gene3D" id="2.160.20.10">
    <property type="entry name" value="Single-stranded right-handed beta-helix, Pectin lyase-like"/>
    <property type="match status" value="1"/>
</dbReference>
<keyword evidence="4" id="KW-0964">Secreted</keyword>
<name>A0A7N0V6W3_KALFE</name>
<evidence type="ECO:0000256" key="7">
    <source>
        <dbReference type="ARBA" id="ARBA00023316"/>
    </source>
</evidence>
<keyword evidence="7" id="KW-0961">Cell wall biogenesis/degradation</keyword>
<evidence type="ECO:0000256" key="2">
    <source>
        <dbReference type="ARBA" id="ARBA00008834"/>
    </source>
</evidence>
<keyword evidence="10" id="KW-0732">Signal</keyword>
<feature type="active site" evidence="8">
    <location>
        <position position="244"/>
    </location>
</feature>
<dbReference type="PANTHER" id="PTHR31375">
    <property type="match status" value="1"/>
</dbReference>
<evidence type="ECO:0008006" key="13">
    <source>
        <dbReference type="Google" id="ProtNLM"/>
    </source>
</evidence>
<dbReference type="PROSITE" id="PS00502">
    <property type="entry name" value="POLYGALACTURONASE"/>
    <property type="match status" value="1"/>
</dbReference>
<evidence type="ECO:0000256" key="6">
    <source>
        <dbReference type="ARBA" id="ARBA00023295"/>
    </source>
</evidence>
<dbReference type="GO" id="GO:0005975">
    <property type="term" value="P:carbohydrate metabolic process"/>
    <property type="evidence" value="ECO:0007669"/>
    <property type="project" value="InterPro"/>
</dbReference>
<organism evidence="11 12">
    <name type="scientific">Kalanchoe fedtschenkoi</name>
    <name type="common">Lavender scallops</name>
    <name type="synonym">South American air plant</name>
    <dbReference type="NCBI Taxonomy" id="63787"/>
    <lineage>
        <taxon>Eukaryota</taxon>
        <taxon>Viridiplantae</taxon>
        <taxon>Streptophyta</taxon>
        <taxon>Embryophyta</taxon>
        <taxon>Tracheophyta</taxon>
        <taxon>Spermatophyta</taxon>
        <taxon>Magnoliopsida</taxon>
        <taxon>eudicotyledons</taxon>
        <taxon>Gunneridae</taxon>
        <taxon>Pentapetalae</taxon>
        <taxon>Saxifragales</taxon>
        <taxon>Crassulaceae</taxon>
        <taxon>Kalanchoe</taxon>
    </lineage>
</organism>
<keyword evidence="5 9" id="KW-0378">Hydrolase</keyword>
<evidence type="ECO:0000256" key="1">
    <source>
        <dbReference type="ARBA" id="ARBA00004191"/>
    </source>
</evidence>
<keyword evidence="3" id="KW-0134">Cell wall</keyword>
<keyword evidence="12" id="KW-1185">Reference proteome</keyword>
<evidence type="ECO:0000256" key="5">
    <source>
        <dbReference type="ARBA" id="ARBA00022801"/>
    </source>
</evidence>
<dbReference type="AlphaFoldDB" id="A0A7N0V6W3"/>
<keyword evidence="6 9" id="KW-0326">Glycosidase</keyword>
<comment type="subcellular location">
    <subcellularLocation>
        <location evidence="1">Secreted</location>
        <location evidence="1">Cell wall</location>
    </subcellularLocation>
</comment>
<dbReference type="InterPro" id="IPR011050">
    <property type="entry name" value="Pectin_lyase_fold/virulence"/>
</dbReference>
<dbReference type="InterPro" id="IPR012334">
    <property type="entry name" value="Pectin_lyas_fold"/>
</dbReference>
<accession>A0A7N0V6W3</accession>
<dbReference type="InterPro" id="IPR000743">
    <property type="entry name" value="Glyco_hydro_28"/>
</dbReference>
<dbReference type="GO" id="GO:0071555">
    <property type="term" value="P:cell wall organization"/>
    <property type="evidence" value="ECO:0007669"/>
    <property type="project" value="UniProtKB-KW"/>
</dbReference>
<dbReference type="EnsemblPlants" id="Kaladp0100s0115.1.v1.1">
    <property type="protein sequence ID" value="Kaladp0100s0115.1.v1.1"/>
    <property type="gene ID" value="Kaladp0100s0115.v1.1"/>
</dbReference>
<evidence type="ECO:0000256" key="10">
    <source>
        <dbReference type="SAM" id="SignalP"/>
    </source>
</evidence>
<evidence type="ECO:0000313" key="11">
    <source>
        <dbReference type="EnsemblPlants" id="Kaladp0100s0115.1.v1.1"/>
    </source>
</evidence>
<proteinExistence type="inferred from homology"/>
<dbReference type="Proteomes" id="UP000594263">
    <property type="component" value="Unplaced"/>
</dbReference>
<evidence type="ECO:0000256" key="9">
    <source>
        <dbReference type="RuleBase" id="RU361169"/>
    </source>
</evidence>
<feature type="chain" id="PRO_5029527218" description="Polygalacturonase" evidence="10">
    <location>
        <begin position="32"/>
        <end position="395"/>
    </location>
</feature>
<evidence type="ECO:0000256" key="3">
    <source>
        <dbReference type="ARBA" id="ARBA00022512"/>
    </source>
</evidence>
<evidence type="ECO:0000256" key="8">
    <source>
        <dbReference type="PROSITE-ProRule" id="PRU10052"/>
    </source>
</evidence>
<dbReference type="Pfam" id="PF00295">
    <property type="entry name" value="Glyco_hydro_28"/>
    <property type="match status" value="1"/>
</dbReference>
<dbReference type="OMA" id="ANGASHW"/>
<evidence type="ECO:0000256" key="4">
    <source>
        <dbReference type="ARBA" id="ARBA00022525"/>
    </source>
</evidence>
<dbReference type="GO" id="GO:0004650">
    <property type="term" value="F:polygalacturonase activity"/>
    <property type="evidence" value="ECO:0007669"/>
    <property type="project" value="InterPro"/>
</dbReference>
<dbReference type="Gramene" id="Kaladp0100s0115.1.v1.1">
    <property type="protein sequence ID" value="Kaladp0100s0115.1.v1.1"/>
    <property type="gene ID" value="Kaladp0100s0115.v1.1"/>
</dbReference>
<protein>
    <recommendedName>
        <fullName evidence="13">Polygalacturonase</fullName>
    </recommendedName>
</protein>
<sequence>MALNYYPFSSVSKFTFLTWCCLLFISSEGAAHNVVSFGARADARSDSTAAFLRTWAAACRSAKPATVVVPRGRFLVRQVEFRGPCRSRISIFIYGTIAAPASYLALGNAQNWILFAHVNGMTIQGGTIDANGASHWACRKSGKSCPTGATSMQFSSANNVVVSGLTSINSRMFHFVINGCKNIKMQNMKLAAPSQSPNTDGIHVMRSSGVTITGSDIRTGDDCISIGPGSSNLWMENLRCGPGHGVSIGSLAQSLNEAGVQNVTLTNSVFYGSQNGIRIKSWARQSNGFVRNVLFSNINMYRVSNPIIIDQSYCPSNQGCPHQGLSVKISSVTYRNIKGTSATPVAVKLHCSRLKPCSGMRLEDIKLTYGKTRALSSCQHIHGTSSRMVTPLSCF</sequence>
<dbReference type="InterPro" id="IPR006626">
    <property type="entry name" value="PbH1"/>
</dbReference>